<evidence type="ECO:0000313" key="2">
    <source>
        <dbReference type="Proteomes" id="UP000499080"/>
    </source>
</evidence>
<protein>
    <submittedName>
        <fullName evidence="1">Uncharacterized protein</fullName>
    </submittedName>
</protein>
<comment type="caution">
    <text evidence="1">The sequence shown here is derived from an EMBL/GenBank/DDBJ whole genome shotgun (WGS) entry which is preliminary data.</text>
</comment>
<dbReference type="OrthoDB" id="616263at2759"/>
<dbReference type="Proteomes" id="UP000499080">
    <property type="component" value="Unassembled WGS sequence"/>
</dbReference>
<dbReference type="EMBL" id="BGPR01000090">
    <property type="protein sequence ID" value="GBL92921.1"/>
    <property type="molecule type" value="Genomic_DNA"/>
</dbReference>
<dbReference type="AlphaFoldDB" id="A0A4Y2BKZ1"/>
<dbReference type="InterPro" id="IPR036397">
    <property type="entry name" value="RNaseH_sf"/>
</dbReference>
<name>A0A4Y2BKZ1_ARAVE</name>
<accession>A0A4Y2BKZ1</accession>
<reference evidence="1 2" key="1">
    <citation type="journal article" date="2019" name="Sci. Rep.">
        <title>Orb-weaving spider Araneus ventricosus genome elucidates the spidroin gene catalogue.</title>
        <authorList>
            <person name="Kono N."/>
            <person name="Nakamura H."/>
            <person name="Ohtoshi R."/>
            <person name="Moran D.A.P."/>
            <person name="Shinohara A."/>
            <person name="Yoshida Y."/>
            <person name="Fujiwara M."/>
            <person name="Mori M."/>
            <person name="Tomita M."/>
            <person name="Arakawa K."/>
        </authorList>
    </citation>
    <scope>NUCLEOTIDE SEQUENCE [LARGE SCALE GENOMIC DNA]</scope>
</reference>
<sequence>MTPSLNVPGRLRRIASRWPSDYFPFPKLKEYLSETRFSSDNDVKKAADNWLNGQGRDFYQAGLNKFVLLSDKSPNRFGDYVEK</sequence>
<dbReference type="Gene3D" id="3.30.420.10">
    <property type="entry name" value="Ribonuclease H-like superfamily/Ribonuclease H"/>
    <property type="match status" value="1"/>
</dbReference>
<gene>
    <name evidence="1" type="ORF">AVEN_54577_1</name>
</gene>
<evidence type="ECO:0000313" key="1">
    <source>
        <dbReference type="EMBL" id="GBL92921.1"/>
    </source>
</evidence>
<organism evidence="1 2">
    <name type="scientific">Araneus ventricosus</name>
    <name type="common">Orbweaver spider</name>
    <name type="synonym">Epeira ventricosa</name>
    <dbReference type="NCBI Taxonomy" id="182803"/>
    <lineage>
        <taxon>Eukaryota</taxon>
        <taxon>Metazoa</taxon>
        <taxon>Ecdysozoa</taxon>
        <taxon>Arthropoda</taxon>
        <taxon>Chelicerata</taxon>
        <taxon>Arachnida</taxon>
        <taxon>Araneae</taxon>
        <taxon>Araneomorphae</taxon>
        <taxon>Entelegynae</taxon>
        <taxon>Araneoidea</taxon>
        <taxon>Araneidae</taxon>
        <taxon>Araneus</taxon>
    </lineage>
</organism>
<proteinExistence type="predicted"/>
<dbReference type="GO" id="GO:0003676">
    <property type="term" value="F:nucleic acid binding"/>
    <property type="evidence" value="ECO:0007669"/>
    <property type="project" value="InterPro"/>
</dbReference>
<keyword evidence="2" id="KW-1185">Reference proteome</keyword>